<accession>A0A7X5V8E4</accession>
<dbReference type="InterPro" id="IPR038375">
    <property type="entry name" value="NDUFAF7_sf"/>
</dbReference>
<evidence type="ECO:0000256" key="1">
    <source>
        <dbReference type="ARBA" id="ARBA00022603"/>
    </source>
</evidence>
<dbReference type="SUPFAM" id="SSF53335">
    <property type="entry name" value="S-adenosyl-L-methionine-dependent methyltransferases"/>
    <property type="match status" value="1"/>
</dbReference>
<keyword evidence="1 3" id="KW-0489">Methyltransferase</keyword>
<dbReference type="GO" id="GO:0008168">
    <property type="term" value="F:methyltransferase activity"/>
    <property type="evidence" value="ECO:0007669"/>
    <property type="project" value="UniProtKB-KW"/>
</dbReference>
<evidence type="ECO:0000313" key="3">
    <source>
        <dbReference type="EMBL" id="NIK56146.1"/>
    </source>
</evidence>
<dbReference type="Pfam" id="PF02636">
    <property type="entry name" value="Methyltransf_28"/>
    <property type="match status" value="1"/>
</dbReference>
<proteinExistence type="predicted"/>
<dbReference type="InterPro" id="IPR029063">
    <property type="entry name" value="SAM-dependent_MTases_sf"/>
</dbReference>
<evidence type="ECO:0000313" key="4">
    <source>
        <dbReference type="Proteomes" id="UP000555407"/>
    </source>
</evidence>
<dbReference type="Gene3D" id="3.40.50.12710">
    <property type="match status" value="2"/>
</dbReference>
<organism evidence="3 4">
    <name type="scientific">Kribbella shirazensis</name>
    <dbReference type="NCBI Taxonomy" id="1105143"/>
    <lineage>
        <taxon>Bacteria</taxon>
        <taxon>Bacillati</taxon>
        <taxon>Actinomycetota</taxon>
        <taxon>Actinomycetes</taxon>
        <taxon>Propionibacteriales</taxon>
        <taxon>Kribbellaceae</taxon>
        <taxon>Kribbella</taxon>
    </lineage>
</organism>
<dbReference type="EMBL" id="JAASRO010000001">
    <property type="protein sequence ID" value="NIK56146.1"/>
    <property type="molecule type" value="Genomic_DNA"/>
</dbReference>
<keyword evidence="2 3" id="KW-0808">Transferase</keyword>
<reference evidence="3 4" key="1">
    <citation type="submission" date="2020-03" db="EMBL/GenBank/DDBJ databases">
        <title>Sequencing the genomes of 1000 actinobacteria strains.</title>
        <authorList>
            <person name="Klenk H.-P."/>
        </authorList>
    </citation>
    <scope>NUCLEOTIDE SEQUENCE [LARGE SCALE GENOMIC DNA]</scope>
    <source>
        <strain evidence="3 4">DSM 45490</strain>
    </source>
</reference>
<comment type="caution">
    <text evidence="3">The sequence shown here is derived from an EMBL/GenBank/DDBJ whole genome shotgun (WGS) entry which is preliminary data.</text>
</comment>
<dbReference type="Proteomes" id="UP000555407">
    <property type="component" value="Unassembled WGS sequence"/>
</dbReference>
<evidence type="ECO:0000256" key="2">
    <source>
        <dbReference type="ARBA" id="ARBA00022679"/>
    </source>
</evidence>
<protein>
    <submittedName>
        <fullName evidence="3">SAM-dependent MidA family methyltransferase</fullName>
    </submittedName>
</protein>
<gene>
    <name evidence="3" type="ORF">BJY22_001863</name>
</gene>
<dbReference type="InterPro" id="IPR003788">
    <property type="entry name" value="NDUFAF7"/>
</dbReference>
<dbReference type="GO" id="GO:0032259">
    <property type="term" value="P:methylation"/>
    <property type="evidence" value="ECO:0007669"/>
    <property type="project" value="UniProtKB-KW"/>
</dbReference>
<dbReference type="AlphaFoldDB" id="A0A7X5V8E4"/>
<sequence length="299" mass="32149">MTETFRAAWQQALYGPDGFYRRERPAAHFRTSVHASPLFGQAIARLARELDLDQVVDLGAGSGELGKVLRAGGLSVLDIELDDELPDRLSGLVIANEWLDNVPCEVVEWDDEGVPRYLLADLTPGPVVEGNDLHWLEQWWPPTTAAPGRPGDRAEIGSTRDQSWAAVVGRLARGSLAIAIDYGHLRSSRPPYGTLTGFRSGRECSPIPDGSCDITAHVALDSLGGTIVRQRDALRALGVSGARPSLDLAQTDPMRYLSELSSAGEAAELLDPSGLGGFGWVWTAADADTERRAARALSA</sequence>
<keyword evidence="4" id="KW-1185">Reference proteome</keyword>
<name>A0A7X5V8E4_9ACTN</name>